<sequence length="127" mass="15113">MSRIERREFIDFVRGTLELNISPRKLARPQYQPVVSNQRRRDLPTSRRCQMLRKQLPQSGNQPNRFAHSSSPSCFSGLLELKQQTSLLKKFDQFFTVRYFPVSVPLNKFIRKIKNFIIRKRTIHHSP</sequence>
<protein>
    <submittedName>
        <fullName evidence="1">Uncharacterized protein</fullName>
    </submittedName>
</protein>
<dbReference type="EMBL" id="AANZ01000008">
    <property type="protein sequence ID" value="EAQ80580.1"/>
    <property type="molecule type" value="Genomic_DNA"/>
</dbReference>
<reference evidence="1 2" key="1">
    <citation type="submission" date="2006-02" db="EMBL/GenBank/DDBJ databases">
        <authorList>
            <person name="Amann R."/>
            <person name="Ferriera S."/>
            <person name="Johnson J."/>
            <person name="Kravitz S."/>
            <person name="Halpern A."/>
            <person name="Remington K."/>
            <person name="Beeson K."/>
            <person name="Tran B."/>
            <person name="Rogers Y.-H."/>
            <person name="Friedman R."/>
            <person name="Venter J.C."/>
        </authorList>
    </citation>
    <scope>NUCLEOTIDE SEQUENCE [LARGE SCALE GENOMIC DNA]</scope>
    <source>
        <strain evidence="1 2">DSM 3645</strain>
    </source>
</reference>
<organism evidence="1 2">
    <name type="scientific">Blastopirellula marina DSM 3645</name>
    <dbReference type="NCBI Taxonomy" id="314230"/>
    <lineage>
        <taxon>Bacteria</taxon>
        <taxon>Pseudomonadati</taxon>
        <taxon>Planctomycetota</taxon>
        <taxon>Planctomycetia</taxon>
        <taxon>Pirellulales</taxon>
        <taxon>Pirellulaceae</taxon>
        <taxon>Blastopirellula</taxon>
    </lineage>
</organism>
<comment type="caution">
    <text evidence="1">The sequence shown here is derived from an EMBL/GenBank/DDBJ whole genome shotgun (WGS) entry which is preliminary data.</text>
</comment>
<proteinExistence type="predicted"/>
<dbReference type="Proteomes" id="UP000004358">
    <property type="component" value="Unassembled WGS sequence"/>
</dbReference>
<dbReference type="HOGENOM" id="CLU_1966294_0_0_0"/>
<evidence type="ECO:0000313" key="1">
    <source>
        <dbReference type="EMBL" id="EAQ80580.1"/>
    </source>
</evidence>
<evidence type="ECO:0000313" key="2">
    <source>
        <dbReference type="Proteomes" id="UP000004358"/>
    </source>
</evidence>
<accession>A3ZSC0</accession>
<name>A3ZSC0_9BACT</name>
<dbReference type="AlphaFoldDB" id="A3ZSC0"/>
<gene>
    <name evidence="1" type="ORF">DSM3645_14580</name>
</gene>